<protein>
    <submittedName>
        <fullName evidence="1">Uncharacterized protein</fullName>
    </submittedName>
</protein>
<proteinExistence type="predicted"/>
<sequence length="100" mass="11008">MCANPPPDVCCLSLVVGLLSLVTCIWTALYNRSKNVQTFLQVGFSPRTPRNLSPILSLSEDGDQHCMKKTAISNDPHRKLTANMSLIKNNLNCFTAEVSN</sequence>
<accession>A0A834BXL6</accession>
<organism evidence="1 2">
    <name type="scientific">Oryzias melastigma</name>
    <name type="common">Marine medaka</name>
    <dbReference type="NCBI Taxonomy" id="30732"/>
    <lineage>
        <taxon>Eukaryota</taxon>
        <taxon>Metazoa</taxon>
        <taxon>Chordata</taxon>
        <taxon>Craniata</taxon>
        <taxon>Vertebrata</taxon>
        <taxon>Euteleostomi</taxon>
        <taxon>Actinopterygii</taxon>
        <taxon>Neopterygii</taxon>
        <taxon>Teleostei</taxon>
        <taxon>Neoteleostei</taxon>
        <taxon>Acanthomorphata</taxon>
        <taxon>Ovalentaria</taxon>
        <taxon>Atherinomorphae</taxon>
        <taxon>Beloniformes</taxon>
        <taxon>Adrianichthyidae</taxon>
        <taxon>Oryziinae</taxon>
        <taxon>Oryzias</taxon>
    </lineage>
</organism>
<dbReference type="AlphaFoldDB" id="A0A834BXL6"/>
<dbReference type="Proteomes" id="UP000646548">
    <property type="component" value="Unassembled WGS sequence"/>
</dbReference>
<gene>
    <name evidence="1" type="ORF">FQA47_013758</name>
</gene>
<evidence type="ECO:0000313" key="1">
    <source>
        <dbReference type="EMBL" id="KAF6717248.1"/>
    </source>
</evidence>
<dbReference type="EMBL" id="WKFB01000861">
    <property type="protein sequence ID" value="KAF6717248.1"/>
    <property type="molecule type" value="Genomic_DNA"/>
</dbReference>
<comment type="caution">
    <text evidence="1">The sequence shown here is derived from an EMBL/GenBank/DDBJ whole genome shotgun (WGS) entry which is preliminary data.</text>
</comment>
<name>A0A834BXL6_ORYME</name>
<reference evidence="1" key="1">
    <citation type="journal article" name="BMC Genomics">
        <title>Long-read sequencing and de novo genome assembly of marine medaka (Oryzias melastigma).</title>
        <authorList>
            <person name="Liang P."/>
            <person name="Saqib H.S.A."/>
            <person name="Ni X."/>
            <person name="Shen Y."/>
        </authorList>
    </citation>
    <scope>NUCLEOTIDE SEQUENCE</scope>
    <source>
        <strain evidence="1">Bigg-433</strain>
    </source>
</reference>
<evidence type="ECO:0000313" key="2">
    <source>
        <dbReference type="Proteomes" id="UP000646548"/>
    </source>
</evidence>